<comment type="caution">
    <text evidence="5">The sequence shown here is derived from an EMBL/GenBank/DDBJ whole genome shotgun (WGS) entry which is preliminary data.</text>
</comment>
<dbReference type="STRING" id="1330534.L323_14930"/>
<evidence type="ECO:0000259" key="4">
    <source>
        <dbReference type="PROSITE" id="PS50075"/>
    </source>
</evidence>
<accession>U4QYP4</accession>
<dbReference type="Gene3D" id="3.30.300.30">
    <property type="match status" value="1"/>
</dbReference>
<dbReference type="GO" id="GO:0043041">
    <property type="term" value="P:amino acid activation for nonribosomal peptide biosynthetic process"/>
    <property type="evidence" value="ECO:0007669"/>
    <property type="project" value="TreeGrafter"/>
</dbReference>
<dbReference type="PATRIC" id="fig|1330534.3.peg.2958"/>
<evidence type="ECO:0000313" key="5">
    <source>
        <dbReference type="EMBL" id="EPR10079.1"/>
    </source>
</evidence>
<evidence type="ECO:0000256" key="2">
    <source>
        <dbReference type="ARBA" id="ARBA00022450"/>
    </source>
</evidence>
<dbReference type="AlphaFoldDB" id="U4QYP4"/>
<dbReference type="PROSITE" id="PS50075">
    <property type="entry name" value="CARRIER"/>
    <property type="match status" value="1"/>
</dbReference>
<dbReference type="GO" id="GO:0005737">
    <property type="term" value="C:cytoplasm"/>
    <property type="evidence" value="ECO:0007669"/>
    <property type="project" value="TreeGrafter"/>
</dbReference>
<dbReference type="SUPFAM" id="SSF56801">
    <property type="entry name" value="Acetyl-CoA synthetase-like"/>
    <property type="match status" value="1"/>
</dbReference>
<dbReference type="InterPro" id="IPR045851">
    <property type="entry name" value="AMP-bd_C_sf"/>
</dbReference>
<evidence type="ECO:0000256" key="3">
    <source>
        <dbReference type="ARBA" id="ARBA00022553"/>
    </source>
</evidence>
<dbReference type="PANTHER" id="PTHR45527">
    <property type="entry name" value="NONRIBOSOMAL PEPTIDE SYNTHETASE"/>
    <property type="match status" value="1"/>
</dbReference>
<dbReference type="PANTHER" id="PTHR45527:SF1">
    <property type="entry name" value="FATTY ACID SYNTHASE"/>
    <property type="match status" value="1"/>
</dbReference>
<dbReference type="InterPro" id="IPR036736">
    <property type="entry name" value="ACP-like_sf"/>
</dbReference>
<reference evidence="5 6" key="1">
    <citation type="journal article" date="2013" name="Genome Announc.">
        <title>Draft Genome Sequence of the Cellulolytic Bacterium Clostridium papyrosolvens C7 (ATCC 700395).</title>
        <authorList>
            <person name="Zepeda V."/>
            <person name="Dassa B."/>
            <person name="Borovok I."/>
            <person name="Lamed R."/>
            <person name="Bayer E.A."/>
            <person name="Cate J.H."/>
        </authorList>
    </citation>
    <scope>NUCLEOTIDE SEQUENCE [LARGE SCALE GENOMIC DNA]</scope>
    <source>
        <strain evidence="5 6">C7</strain>
    </source>
</reference>
<keyword evidence="2" id="KW-0596">Phosphopantetheine</keyword>
<dbReference type="Gene3D" id="1.10.1200.10">
    <property type="entry name" value="ACP-like"/>
    <property type="match status" value="1"/>
</dbReference>
<comment type="cofactor">
    <cofactor evidence="1">
        <name>pantetheine 4'-phosphate</name>
        <dbReference type="ChEBI" id="CHEBI:47942"/>
    </cofactor>
</comment>
<gene>
    <name evidence="5" type="ORF">L323_14930</name>
</gene>
<dbReference type="GO" id="GO:0031177">
    <property type="term" value="F:phosphopantetheine binding"/>
    <property type="evidence" value="ECO:0007669"/>
    <property type="project" value="TreeGrafter"/>
</dbReference>
<dbReference type="Gene3D" id="3.30.559.30">
    <property type="entry name" value="Nonribosomal peptide synthetase, condensation domain"/>
    <property type="match status" value="1"/>
</dbReference>
<evidence type="ECO:0000313" key="6">
    <source>
        <dbReference type="Proteomes" id="UP000016860"/>
    </source>
</evidence>
<sequence>EYMVPSYFVRLEKMPLSQNGKVDRKALPEPQFSVYTGTEYVEPTGETEKILADIWRQVLKIERVGTTDNFFDLGGTSLTLIQVHSKIEEKYPGKVKITDIFSNPTISKLSAFIEIGEENSTKDISLEFLEFPQQYFSKEGGGYGSVFKFRLNDDVLKGLEKTDVLICAFVYLLGQITQKAAITIQTIVDDCDRVYPISLDFKETGSFGELCEMIHHKRNCGEQSGYSLRDIREESIENKGNFSILPLFYNKNMLSTPRNLTGVYDIALGVSEENGQTVFICEYNSTRLRGDKIKELTGKYLKVVQFITSNK</sequence>
<keyword evidence="3" id="KW-0597">Phosphoprotein</keyword>
<feature type="non-terminal residue" evidence="5">
    <location>
        <position position="1"/>
    </location>
</feature>
<name>U4QYP4_9FIRM</name>
<dbReference type="Pfam" id="PF00550">
    <property type="entry name" value="PP-binding"/>
    <property type="match status" value="1"/>
</dbReference>
<dbReference type="GO" id="GO:0044550">
    <property type="term" value="P:secondary metabolite biosynthetic process"/>
    <property type="evidence" value="ECO:0007669"/>
    <property type="project" value="TreeGrafter"/>
</dbReference>
<dbReference type="FunFam" id="1.10.1200.10:FF:000005">
    <property type="entry name" value="Nonribosomal peptide synthetase 1"/>
    <property type="match status" value="1"/>
</dbReference>
<dbReference type="SUPFAM" id="SSF52777">
    <property type="entry name" value="CoA-dependent acyltransferases"/>
    <property type="match status" value="1"/>
</dbReference>
<organism evidence="5 6">
    <name type="scientific">Ruminiclostridium papyrosolvens C7</name>
    <dbReference type="NCBI Taxonomy" id="1330534"/>
    <lineage>
        <taxon>Bacteria</taxon>
        <taxon>Bacillati</taxon>
        <taxon>Bacillota</taxon>
        <taxon>Clostridia</taxon>
        <taxon>Eubacteriales</taxon>
        <taxon>Oscillospiraceae</taxon>
        <taxon>Ruminiclostridium</taxon>
    </lineage>
</organism>
<protein>
    <recommendedName>
        <fullName evidence="4">Carrier domain-containing protein</fullName>
    </recommendedName>
</protein>
<dbReference type="RefSeq" id="WP_020816426.1">
    <property type="nucleotide sequence ID" value="NZ_ATAY01000073.1"/>
</dbReference>
<dbReference type="InterPro" id="IPR009081">
    <property type="entry name" value="PP-bd_ACP"/>
</dbReference>
<feature type="domain" description="Carrier" evidence="4">
    <location>
        <begin position="42"/>
        <end position="117"/>
    </location>
</feature>
<dbReference type="Proteomes" id="UP000016860">
    <property type="component" value="Unassembled WGS sequence"/>
</dbReference>
<proteinExistence type="predicted"/>
<dbReference type="EMBL" id="ATAY01000073">
    <property type="protein sequence ID" value="EPR10079.1"/>
    <property type="molecule type" value="Genomic_DNA"/>
</dbReference>
<evidence type="ECO:0000256" key="1">
    <source>
        <dbReference type="ARBA" id="ARBA00001957"/>
    </source>
</evidence>
<dbReference type="SUPFAM" id="SSF47336">
    <property type="entry name" value="ACP-like"/>
    <property type="match status" value="1"/>
</dbReference>